<dbReference type="PROSITE" id="PS51176">
    <property type="entry name" value="PDH_ADH"/>
    <property type="match status" value="1"/>
</dbReference>
<dbReference type="PROSITE" id="PS51671">
    <property type="entry name" value="ACT"/>
    <property type="match status" value="1"/>
</dbReference>
<dbReference type="GO" id="GO:0070403">
    <property type="term" value="F:NAD+ binding"/>
    <property type="evidence" value="ECO:0007669"/>
    <property type="project" value="InterPro"/>
</dbReference>
<dbReference type="InterPro" id="IPR036291">
    <property type="entry name" value="NAD(P)-bd_dom_sf"/>
</dbReference>
<proteinExistence type="inferred from homology"/>
<reference evidence="13" key="2">
    <citation type="journal article" date="2021" name="PeerJ">
        <title>Extensive microbial diversity within the chicken gut microbiome revealed by metagenomics and culture.</title>
        <authorList>
            <person name="Gilroy R."/>
            <person name="Ravi A."/>
            <person name="Getino M."/>
            <person name="Pursley I."/>
            <person name="Horton D.L."/>
            <person name="Alikhan N.F."/>
            <person name="Baker D."/>
            <person name="Gharbi K."/>
            <person name="Hall N."/>
            <person name="Watson M."/>
            <person name="Adriaenssens E.M."/>
            <person name="Foster-Nyarko E."/>
            <person name="Jarju S."/>
            <person name="Secka A."/>
            <person name="Antonio M."/>
            <person name="Oren A."/>
            <person name="Chaudhuri R.R."/>
            <person name="La Ragione R."/>
            <person name="Hildebrand F."/>
            <person name="Pallen M.J."/>
        </authorList>
    </citation>
    <scope>NUCLEOTIDE SEQUENCE</scope>
    <source>
        <strain evidence="13">F6-4510</strain>
    </source>
</reference>
<name>A0A9D9DWI5_9FIRM</name>
<keyword evidence="7" id="KW-0560">Oxidoreductase</keyword>
<dbReference type="InterPro" id="IPR045865">
    <property type="entry name" value="ACT-like_dom_sf"/>
</dbReference>
<dbReference type="Proteomes" id="UP000823611">
    <property type="component" value="Unassembled WGS sequence"/>
</dbReference>
<keyword evidence="8" id="KW-0520">NAD</keyword>
<sequence length="364" mass="40937">MFKKAGIIGLGLIGGSLAKALKNRYGIEKIVACNRNEDVLKLAYSEGVIDEYSTTVNEMFKGCDIVIICTPVSKIFDYAKELTKYIDKNCIVTDVGSTKLKIYENMKTISDKITYIGGHPMTGSERFRYNASKEHIFENAYYIMTPSDDTPEDKILLLKDMIEKIGAIPIIISPEEHDYVTASISHVPHVLASALVNTVKNLDTDRGYMHLLAAGGFRDTTRIASSSPDMWENICIENKDNIISVLNSFEEVIKNAKTIIENCDEKSIYNFFENAKNYRDSFATSTPKDYARRYEITVDVIDKPGSIAIISVLLSSNNINIKNMGILNSRDTEDGVLYVAFDTEEQRQKSISLLRSMNYEVNEK</sequence>
<dbReference type="EC" id="1.3.1.12" evidence="3"/>
<gene>
    <name evidence="13" type="ORF">IAC55_05590</name>
</gene>
<evidence type="ECO:0000256" key="3">
    <source>
        <dbReference type="ARBA" id="ARBA00012068"/>
    </source>
</evidence>
<dbReference type="Pfam" id="PF02153">
    <property type="entry name" value="PDH_N"/>
    <property type="match status" value="1"/>
</dbReference>
<comment type="catalytic activity">
    <reaction evidence="10">
        <text>prephenate + NAD(+) = 3-(4-hydroxyphenyl)pyruvate + CO2 + NADH</text>
        <dbReference type="Rhea" id="RHEA:13869"/>
        <dbReference type="ChEBI" id="CHEBI:16526"/>
        <dbReference type="ChEBI" id="CHEBI:29934"/>
        <dbReference type="ChEBI" id="CHEBI:36242"/>
        <dbReference type="ChEBI" id="CHEBI:57540"/>
        <dbReference type="ChEBI" id="CHEBI:57945"/>
        <dbReference type="EC" id="1.3.1.12"/>
    </reaction>
</comment>
<keyword evidence="9" id="KW-0057">Aromatic amino acid biosynthesis</keyword>
<evidence type="ECO:0000256" key="10">
    <source>
        <dbReference type="ARBA" id="ARBA00049260"/>
    </source>
</evidence>
<dbReference type="EMBL" id="JADIMX010000106">
    <property type="protein sequence ID" value="MBO8434778.1"/>
    <property type="molecule type" value="Genomic_DNA"/>
</dbReference>
<dbReference type="PANTHER" id="PTHR21363:SF0">
    <property type="entry name" value="PREPHENATE DEHYDROGENASE [NADP(+)]"/>
    <property type="match status" value="1"/>
</dbReference>
<dbReference type="Gene3D" id="3.40.50.720">
    <property type="entry name" value="NAD(P)-binding Rossmann-like Domain"/>
    <property type="match status" value="1"/>
</dbReference>
<protein>
    <recommendedName>
        <fullName evidence="4">Prephenate dehydrogenase</fullName>
        <ecNumber evidence="3">1.3.1.12</ecNumber>
    </recommendedName>
</protein>
<feature type="domain" description="Prephenate/arogenate dehydrogenase" evidence="11">
    <location>
        <begin position="3"/>
        <end position="290"/>
    </location>
</feature>
<dbReference type="SUPFAM" id="SSF48179">
    <property type="entry name" value="6-phosphogluconate dehydrogenase C-terminal domain-like"/>
    <property type="match status" value="1"/>
</dbReference>
<comment type="caution">
    <text evidence="13">The sequence shown here is derived from an EMBL/GenBank/DDBJ whole genome shotgun (WGS) entry which is preliminary data.</text>
</comment>
<dbReference type="InterPro" id="IPR002912">
    <property type="entry name" value="ACT_dom"/>
</dbReference>
<evidence type="ECO:0000256" key="8">
    <source>
        <dbReference type="ARBA" id="ARBA00023027"/>
    </source>
</evidence>
<dbReference type="Gene3D" id="1.10.3660.10">
    <property type="entry name" value="6-phosphogluconate dehydrogenase C-terminal like domain"/>
    <property type="match status" value="1"/>
</dbReference>
<evidence type="ECO:0000259" key="11">
    <source>
        <dbReference type="PROSITE" id="PS51176"/>
    </source>
</evidence>
<evidence type="ECO:0000259" key="12">
    <source>
        <dbReference type="PROSITE" id="PS51671"/>
    </source>
</evidence>
<accession>A0A9D9DWI5</accession>
<dbReference type="InterPro" id="IPR046826">
    <property type="entry name" value="PDH_N"/>
</dbReference>
<evidence type="ECO:0000256" key="6">
    <source>
        <dbReference type="ARBA" id="ARBA00022605"/>
    </source>
</evidence>
<organism evidence="13 14">
    <name type="scientific">Candidatus Fimicola merdigallinarum</name>
    <dbReference type="NCBI Taxonomy" id="2840819"/>
    <lineage>
        <taxon>Bacteria</taxon>
        <taxon>Bacillati</taxon>
        <taxon>Bacillota</taxon>
        <taxon>Clostridia</taxon>
        <taxon>Lachnospirales</taxon>
        <taxon>Lachnospiraceae</taxon>
        <taxon>Lachnospiraceae incertae sedis</taxon>
        <taxon>Candidatus Fimicola</taxon>
    </lineage>
</organism>
<evidence type="ECO:0000256" key="4">
    <source>
        <dbReference type="ARBA" id="ARBA00016891"/>
    </source>
</evidence>
<evidence type="ECO:0000256" key="7">
    <source>
        <dbReference type="ARBA" id="ARBA00023002"/>
    </source>
</evidence>
<evidence type="ECO:0000313" key="14">
    <source>
        <dbReference type="Proteomes" id="UP000823611"/>
    </source>
</evidence>
<dbReference type="InterPro" id="IPR046825">
    <property type="entry name" value="PDH_C"/>
</dbReference>
<dbReference type="SUPFAM" id="SSF51735">
    <property type="entry name" value="NAD(P)-binding Rossmann-fold domains"/>
    <property type="match status" value="1"/>
</dbReference>
<dbReference type="Pfam" id="PF20463">
    <property type="entry name" value="PDH_C"/>
    <property type="match status" value="1"/>
</dbReference>
<dbReference type="GO" id="GO:0004665">
    <property type="term" value="F:prephenate dehydrogenase (NADP+) activity"/>
    <property type="evidence" value="ECO:0007669"/>
    <property type="project" value="InterPro"/>
</dbReference>
<dbReference type="GO" id="GO:0006571">
    <property type="term" value="P:tyrosine biosynthetic process"/>
    <property type="evidence" value="ECO:0007669"/>
    <property type="project" value="UniProtKB-KW"/>
</dbReference>
<dbReference type="FunFam" id="3.40.50.720:FF:000208">
    <property type="entry name" value="Prephenate dehydrogenase"/>
    <property type="match status" value="1"/>
</dbReference>
<dbReference type="SUPFAM" id="SSF55021">
    <property type="entry name" value="ACT-like"/>
    <property type="match status" value="1"/>
</dbReference>
<dbReference type="AlphaFoldDB" id="A0A9D9DWI5"/>
<reference evidence="13" key="1">
    <citation type="submission" date="2020-10" db="EMBL/GenBank/DDBJ databases">
        <authorList>
            <person name="Gilroy R."/>
        </authorList>
    </citation>
    <scope>NUCLEOTIDE SEQUENCE</scope>
    <source>
        <strain evidence="13">F6-4510</strain>
    </source>
</reference>
<dbReference type="Gene3D" id="3.30.70.260">
    <property type="match status" value="1"/>
</dbReference>
<evidence type="ECO:0000256" key="9">
    <source>
        <dbReference type="ARBA" id="ARBA00023141"/>
    </source>
</evidence>
<feature type="domain" description="ACT" evidence="12">
    <location>
        <begin position="295"/>
        <end position="364"/>
    </location>
</feature>
<dbReference type="GO" id="GO:0008977">
    <property type="term" value="F:prephenate dehydrogenase (NAD+) activity"/>
    <property type="evidence" value="ECO:0007669"/>
    <property type="project" value="UniProtKB-EC"/>
</dbReference>
<evidence type="ECO:0000256" key="1">
    <source>
        <dbReference type="ARBA" id="ARBA00005067"/>
    </source>
</evidence>
<dbReference type="PANTHER" id="PTHR21363">
    <property type="entry name" value="PREPHENATE DEHYDROGENASE"/>
    <property type="match status" value="1"/>
</dbReference>
<comment type="similarity">
    <text evidence="2">Belongs to the prephenate/arogenate dehydrogenase family.</text>
</comment>
<evidence type="ECO:0000313" key="13">
    <source>
        <dbReference type="EMBL" id="MBO8434778.1"/>
    </source>
</evidence>
<dbReference type="InterPro" id="IPR008927">
    <property type="entry name" value="6-PGluconate_DH-like_C_sf"/>
</dbReference>
<comment type="pathway">
    <text evidence="1">Amino-acid biosynthesis; L-tyrosine biosynthesis; (4-hydroxyphenyl)pyruvate from prephenate (NAD(+) route): step 1/1.</text>
</comment>
<keyword evidence="6" id="KW-0028">Amino-acid biosynthesis</keyword>
<evidence type="ECO:0000256" key="2">
    <source>
        <dbReference type="ARBA" id="ARBA00007964"/>
    </source>
</evidence>
<dbReference type="InterPro" id="IPR050812">
    <property type="entry name" value="Preph/Arog_dehydrog"/>
</dbReference>
<evidence type="ECO:0000256" key="5">
    <source>
        <dbReference type="ARBA" id="ARBA00022498"/>
    </source>
</evidence>
<keyword evidence="5" id="KW-0827">Tyrosine biosynthesis</keyword>
<dbReference type="FunFam" id="1.10.3660.10:FF:000003">
    <property type="entry name" value="Prephenate dehydrogenase"/>
    <property type="match status" value="1"/>
</dbReference>
<dbReference type="InterPro" id="IPR003099">
    <property type="entry name" value="Prephen_DH"/>
</dbReference>